<gene>
    <name evidence="8" type="ORF">AAP_02185</name>
</gene>
<keyword evidence="8" id="KW-0413">Isomerase</keyword>
<comment type="caution">
    <text evidence="8">The sequence shown here is derived from an EMBL/GenBank/DDBJ whole genome shotgun (WGS) entry which is preliminary data.</text>
</comment>
<dbReference type="PANTHER" id="PTHR23092">
    <property type="entry name" value="POLY(A) RNA POLYMERASE"/>
    <property type="match status" value="1"/>
</dbReference>
<dbReference type="PANTHER" id="PTHR23092:SF15">
    <property type="entry name" value="INACTIVE NON-CANONICAL POLY(A) RNA POLYMERASE PROTEIN TRF4-2-RELATED"/>
    <property type="match status" value="1"/>
</dbReference>
<organism evidence="8 9">
    <name type="scientific">Ascosphaera apis ARSEF 7405</name>
    <dbReference type="NCBI Taxonomy" id="392613"/>
    <lineage>
        <taxon>Eukaryota</taxon>
        <taxon>Fungi</taxon>
        <taxon>Dikarya</taxon>
        <taxon>Ascomycota</taxon>
        <taxon>Pezizomycotina</taxon>
        <taxon>Eurotiomycetes</taxon>
        <taxon>Eurotiomycetidae</taxon>
        <taxon>Onygenales</taxon>
        <taxon>Ascosphaeraceae</taxon>
        <taxon>Ascosphaera</taxon>
    </lineage>
</organism>
<reference evidence="8 9" key="1">
    <citation type="journal article" date="2016" name="Genome Biol. Evol.">
        <title>Divergent and convergent evolution of fungal pathogenicity.</title>
        <authorList>
            <person name="Shang Y."/>
            <person name="Xiao G."/>
            <person name="Zheng P."/>
            <person name="Cen K."/>
            <person name="Zhan S."/>
            <person name="Wang C."/>
        </authorList>
    </citation>
    <scope>NUCLEOTIDE SEQUENCE [LARGE SCALE GENOMIC DNA]</scope>
    <source>
        <strain evidence="8 9">ARSEF 7405</strain>
    </source>
</reference>
<dbReference type="Gene3D" id="3.30.460.10">
    <property type="entry name" value="Beta Polymerase, domain 2"/>
    <property type="match status" value="1"/>
</dbReference>
<dbReference type="GO" id="GO:0010605">
    <property type="term" value="P:negative regulation of macromolecule metabolic process"/>
    <property type="evidence" value="ECO:0007669"/>
    <property type="project" value="UniProtKB-ARBA"/>
</dbReference>
<feature type="compositionally biased region" description="Acidic residues" evidence="5">
    <location>
        <begin position="71"/>
        <end position="90"/>
    </location>
</feature>
<feature type="compositionally biased region" description="Low complexity" evidence="5">
    <location>
        <begin position="624"/>
        <end position="644"/>
    </location>
</feature>
<dbReference type="SUPFAM" id="SSF81631">
    <property type="entry name" value="PAP/OAS1 substrate-binding domain"/>
    <property type="match status" value="1"/>
</dbReference>
<proteinExistence type="inferred from homology"/>
<feature type="compositionally biased region" description="Acidic residues" evidence="5">
    <location>
        <begin position="1"/>
        <end position="20"/>
    </location>
</feature>
<dbReference type="AlphaFoldDB" id="A0A168AM23"/>
<dbReference type="CDD" id="cd05402">
    <property type="entry name" value="NT_PAP_TUTase"/>
    <property type="match status" value="1"/>
</dbReference>
<dbReference type="GO" id="GO:1990817">
    <property type="term" value="F:poly(A) RNA polymerase activity"/>
    <property type="evidence" value="ECO:0007669"/>
    <property type="project" value="UniProtKB-EC"/>
</dbReference>
<name>A0A168AM23_9EURO</name>
<feature type="domain" description="PAP-associated" evidence="6">
    <location>
        <begin position="457"/>
        <end position="511"/>
    </location>
</feature>
<feature type="region of interest" description="Disordered" evidence="5">
    <location>
        <begin position="580"/>
        <end position="650"/>
    </location>
</feature>
<evidence type="ECO:0000313" key="8">
    <source>
        <dbReference type="EMBL" id="KZZ94092.1"/>
    </source>
</evidence>
<dbReference type="GO" id="GO:0016853">
    <property type="term" value="F:isomerase activity"/>
    <property type="evidence" value="ECO:0007669"/>
    <property type="project" value="UniProtKB-KW"/>
</dbReference>
<evidence type="ECO:0000313" key="9">
    <source>
        <dbReference type="Proteomes" id="UP000242877"/>
    </source>
</evidence>
<dbReference type="Gene3D" id="1.10.1410.10">
    <property type="match status" value="1"/>
</dbReference>
<dbReference type="Pfam" id="PF22600">
    <property type="entry name" value="MTPAP-like_central"/>
    <property type="match status" value="1"/>
</dbReference>
<dbReference type="GO" id="GO:0005730">
    <property type="term" value="C:nucleolus"/>
    <property type="evidence" value="ECO:0007669"/>
    <property type="project" value="TreeGrafter"/>
</dbReference>
<evidence type="ECO:0000256" key="5">
    <source>
        <dbReference type="SAM" id="MobiDB-lite"/>
    </source>
</evidence>
<dbReference type="GO" id="GO:0003729">
    <property type="term" value="F:mRNA binding"/>
    <property type="evidence" value="ECO:0007669"/>
    <property type="project" value="TreeGrafter"/>
</dbReference>
<accession>A0A168AM23</accession>
<feature type="compositionally biased region" description="Pro residues" evidence="5">
    <location>
        <begin position="600"/>
        <end position="609"/>
    </location>
</feature>
<dbReference type="InterPro" id="IPR043519">
    <property type="entry name" value="NT_sf"/>
</dbReference>
<dbReference type="SUPFAM" id="SSF81301">
    <property type="entry name" value="Nucleotidyltransferase"/>
    <property type="match status" value="1"/>
</dbReference>
<keyword evidence="9" id="KW-1185">Reference proteome</keyword>
<dbReference type="GO" id="GO:0031123">
    <property type="term" value="P:RNA 3'-end processing"/>
    <property type="evidence" value="ECO:0007669"/>
    <property type="project" value="TreeGrafter"/>
</dbReference>
<feature type="region of interest" description="Disordered" evidence="5">
    <location>
        <begin position="1"/>
        <end position="26"/>
    </location>
</feature>
<keyword evidence="4" id="KW-0460">Magnesium</keyword>
<dbReference type="InterPro" id="IPR045862">
    <property type="entry name" value="Trf4-like"/>
</dbReference>
<evidence type="ECO:0000256" key="2">
    <source>
        <dbReference type="ARBA" id="ARBA00012388"/>
    </source>
</evidence>
<evidence type="ECO:0000256" key="4">
    <source>
        <dbReference type="ARBA" id="ARBA00022842"/>
    </source>
</evidence>
<dbReference type="Pfam" id="PF03828">
    <property type="entry name" value="PAP_assoc"/>
    <property type="match status" value="1"/>
</dbReference>
<evidence type="ECO:0000259" key="7">
    <source>
        <dbReference type="Pfam" id="PF22600"/>
    </source>
</evidence>
<keyword evidence="3" id="KW-0479">Metal-binding</keyword>
<dbReference type="EC" id="2.7.7.19" evidence="2"/>
<dbReference type="InterPro" id="IPR002058">
    <property type="entry name" value="PAP_assoc"/>
</dbReference>
<sequence>MAVDQDRDEEEEEDMEEITDETGIGTATAIAVVTEETGRVLNINSLSAHTTHELPSVPFSPPNANEPQSSDSEEEPMNMSEDDEPNDADPDGGPARKKRIVDSTSGDSSKPAPAPAPAPAPKWSNPDPYTVLPPAEDNPNPGKKKDVVKMIRKAKVQAENQRLAESKARNEVVENADFIKFDMDDLSNFMPPEDAPTGPRNDRKRTHDEAMGANGQRKPREPKFYKSDGSILEKWLPVPGDSPTPWLVEDEAETVIPVNRLHNEILQFYNWVKPRDYENIIRNDLIQRLRLLFQKRHYGCELFAFGSFASGLYLPIADMDLVLQSRTFMRQGRKNLCQRPKEIWSFARFLKDVDVAAPGSIEPIPHARVPIIKFIDKLTGLRVDLSFDNDTGTIANRTFQQWKVQYPVMPVIVSMIKQFLLLRGLHEVPNGGIGGFSIICLVTSFLQHLPFREDPLNLGSVLLDFFDFYGNRFDFAIIGIQFDPVGYLNKRMLGFNNPTKLTIIDPNNPDNDVSRGTTEIRRIFRAFSDAHRSLKEALAHVAVDPSTAPKSLLEAIIGANYTSYHRQREHLLAIFNREPRFDEFKPPPPPPMDDDMLSDSPPPPPPPPPENKEQMTRTKRRKQNQSNKNSSRSNSASSPMPQSSHVHFDS</sequence>
<dbReference type="Proteomes" id="UP000242877">
    <property type="component" value="Unassembled WGS sequence"/>
</dbReference>
<evidence type="ECO:0000256" key="1">
    <source>
        <dbReference type="ARBA" id="ARBA00008593"/>
    </source>
</evidence>
<comment type="similarity">
    <text evidence="1">Belongs to the DNA polymerase type-B-like family.</text>
</comment>
<dbReference type="GO" id="GO:0031499">
    <property type="term" value="C:TRAMP complex"/>
    <property type="evidence" value="ECO:0007669"/>
    <property type="project" value="TreeGrafter"/>
</dbReference>
<evidence type="ECO:0000259" key="6">
    <source>
        <dbReference type="Pfam" id="PF03828"/>
    </source>
</evidence>
<dbReference type="InterPro" id="IPR054708">
    <property type="entry name" value="MTPAP-like_central"/>
</dbReference>
<evidence type="ECO:0000256" key="3">
    <source>
        <dbReference type="ARBA" id="ARBA00022723"/>
    </source>
</evidence>
<dbReference type="VEuPathDB" id="FungiDB:AAP_02185"/>
<dbReference type="GO" id="GO:0043634">
    <property type="term" value="P:polyadenylation-dependent ncRNA catabolic process"/>
    <property type="evidence" value="ECO:0007669"/>
    <property type="project" value="TreeGrafter"/>
</dbReference>
<dbReference type="GO" id="GO:0046872">
    <property type="term" value="F:metal ion binding"/>
    <property type="evidence" value="ECO:0007669"/>
    <property type="project" value="UniProtKB-KW"/>
</dbReference>
<dbReference type="OrthoDB" id="273917at2759"/>
<feature type="region of interest" description="Disordered" evidence="5">
    <location>
        <begin position="52"/>
        <end position="147"/>
    </location>
</feature>
<feature type="region of interest" description="Disordered" evidence="5">
    <location>
        <begin position="184"/>
        <end position="223"/>
    </location>
</feature>
<feature type="domain" description="Poly(A) RNA polymerase mitochondrial-like central palm" evidence="7">
    <location>
        <begin position="261"/>
        <end position="399"/>
    </location>
</feature>
<dbReference type="EMBL" id="AZGZ01000007">
    <property type="protein sequence ID" value="KZZ94092.1"/>
    <property type="molecule type" value="Genomic_DNA"/>
</dbReference>
<protein>
    <recommendedName>
        <fullName evidence="2">polynucleotide adenylyltransferase</fullName>
        <ecNumber evidence="2">2.7.7.19</ecNumber>
    </recommendedName>
</protein>